<keyword evidence="3" id="KW-1185">Reference proteome</keyword>
<accession>A0A9N9UAG7</accession>
<dbReference type="EMBL" id="CABFNO020001404">
    <property type="protein sequence ID" value="CAG9986311.1"/>
    <property type="molecule type" value="Genomic_DNA"/>
</dbReference>
<reference evidence="2" key="1">
    <citation type="submission" date="2021-10" db="EMBL/GenBank/DDBJ databases">
        <authorList>
            <person name="Piombo E."/>
        </authorList>
    </citation>
    <scope>NUCLEOTIDE SEQUENCE</scope>
</reference>
<proteinExistence type="predicted"/>
<evidence type="ECO:0000313" key="2">
    <source>
        <dbReference type="EMBL" id="CAG9986311.1"/>
    </source>
</evidence>
<gene>
    <name evidence="2" type="ORF">CBYS24578_00012612</name>
</gene>
<evidence type="ECO:0000313" key="3">
    <source>
        <dbReference type="Proteomes" id="UP000754883"/>
    </source>
</evidence>
<name>A0A9N9UAG7_9HYPO</name>
<feature type="region of interest" description="Disordered" evidence="1">
    <location>
        <begin position="228"/>
        <end position="257"/>
    </location>
</feature>
<comment type="caution">
    <text evidence="2">The sequence shown here is derived from an EMBL/GenBank/DDBJ whole genome shotgun (WGS) entry which is preliminary data.</text>
</comment>
<dbReference type="OrthoDB" id="5139410at2759"/>
<dbReference type="Proteomes" id="UP000754883">
    <property type="component" value="Unassembled WGS sequence"/>
</dbReference>
<dbReference type="AlphaFoldDB" id="A0A9N9UAG7"/>
<organism evidence="2 3">
    <name type="scientific">Clonostachys byssicola</name>
    <dbReference type="NCBI Taxonomy" id="160290"/>
    <lineage>
        <taxon>Eukaryota</taxon>
        <taxon>Fungi</taxon>
        <taxon>Dikarya</taxon>
        <taxon>Ascomycota</taxon>
        <taxon>Pezizomycotina</taxon>
        <taxon>Sordariomycetes</taxon>
        <taxon>Hypocreomycetidae</taxon>
        <taxon>Hypocreales</taxon>
        <taxon>Bionectriaceae</taxon>
        <taxon>Clonostachys</taxon>
    </lineage>
</organism>
<protein>
    <submittedName>
        <fullName evidence="2">Uncharacterized protein</fullName>
    </submittedName>
</protein>
<sequence>MVNRWGDREVEYNCRSPVWLFKDAENNVFQSPLKDLTKHMIIRYKTGRKAGRALLKTIRRSTRAPRRVWADAHGIAIIRSPFNSRGERLWVLDACEIYLDDSETATVYLSVVSLDTYRVFHTPLNTICFVPQLEIVDDTGVKHYITPVAENWFVQWPVGRPELVERKEGPLPDDTTTISSAAARKQTFRHEWSAPRGGGAGQLGLWEREWEDTMEKEAVQYQQEFAETEDMGEPLTATFDLPMRPAAGGDSPAASDV</sequence>
<evidence type="ECO:0000256" key="1">
    <source>
        <dbReference type="SAM" id="MobiDB-lite"/>
    </source>
</evidence>